<dbReference type="InterPro" id="IPR016186">
    <property type="entry name" value="C-type_lectin-like/link_sf"/>
</dbReference>
<organism evidence="2 3">
    <name type="scientific">Pseudoteredinibacter isoporae</name>
    <dbReference type="NCBI Taxonomy" id="570281"/>
    <lineage>
        <taxon>Bacteria</taxon>
        <taxon>Pseudomonadati</taxon>
        <taxon>Pseudomonadota</taxon>
        <taxon>Gammaproteobacteria</taxon>
        <taxon>Cellvibrionales</taxon>
        <taxon>Cellvibrionaceae</taxon>
        <taxon>Pseudoteredinibacter</taxon>
    </lineage>
</organism>
<comment type="caution">
    <text evidence="2">The sequence shown here is derived from an EMBL/GenBank/DDBJ whole genome shotgun (WGS) entry which is preliminary data.</text>
</comment>
<dbReference type="Gene3D" id="3.10.100.10">
    <property type="entry name" value="Mannose-Binding Protein A, subunit A"/>
    <property type="match status" value="1"/>
</dbReference>
<feature type="chain" id="PRO_5031472395" description="Spondin domain-containing protein" evidence="1">
    <location>
        <begin position="19"/>
        <end position="234"/>
    </location>
</feature>
<keyword evidence="3" id="KW-1185">Reference proteome</keyword>
<dbReference type="InParanoid" id="A0A7X0JWS4"/>
<proteinExistence type="predicted"/>
<accession>A0A7X0JWS4</accession>
<evidence type="ECO:0000256" key="1">
    <source>
        <dbReference type="SAM" id="SignalP"/>
    </source>
</evidence>
<protein>
    <recommendedName>
        <fullName evidence="4">Spondin domain-containing protein</fullName>
    </recommendedName>
</protein>
<dbReference type="Proteomes" id="UP000528457">
    <property type="component" value="Unassembled WGS sequence"/>
</dbReference>
<feature type="signal peptide" evidence="1">
    <location>
        <begin position="1"/>
        <end position="18"/>
    </location>
</feature>
<sequence length="234" mass="24526">MKALAVSLFCLFSTSLWATEAPEVMVPPGVKPGETFYIVFVTAANDIGTFSSVQELNRIANEEADSSSFKGTDAPNIEWKAMFSHADGTLQTSNLFHDPDAPIFNLNGEKIADDVEDMFDGDLDAAIAYEQSGYEVSSLVLTSFSAEGETVDGGLAKAEGSCPVGLAGHKSAAWAMSGPSYCGSGRGDERTGALYVVSPPLIAPGKPEVSQQAAIMNFLSNLLPTASGGEPQSE</sequence>
<evidence type="ECO:0000313" key="3">
    <source>
        <dbReference type="Proteomes" id="UP000528457"/>
    </source>
</evidence>
<name>A0A7X0JWS4_9GAMM</name>
<dbReference type="RefSeq" id="WP_166843329.1">
    <property type="nucleotide sequence ID" value="NZ_JAAONY010000004.1"/>
</dbReference>
<evidence type="ECO:0000313" key="2">
    <source>
        <dbReference type="EMBL" id="MBB6523663.1"/>
    </source>
</evidence>
<reference evidence="2 3" key="1">
    <citation type="submission" date="2020-08" db="EMBL/GenBank/DDBJ databases">
        <title>Genomic Encyclopedia of Type Strains, Phase IV (KMG-IV): sequencing the most valuable type-strain genomes for metagenomic binning, comparative biology and taxonomic classification.</title>
        <authorList>
            <person name="Goeker M."/>
        </authorList>
    </citation>
    <scope>NUCLEOTIDE SEQUENCE [LARGE SCALE GENOMIC DNA]</scope>
    <source>
        <strain evidence="2 3">DSM 22368</strain>
    </source>
</reference>
<gene>
    <name evidence="2" type="ORF">HNR48_003977</name>
</gene>
<keyword evidence="1" id="KW-0732">Signal</keyword>
<dbReference type="AlphaFoldDB" id="A0A7X0JWS4"/>
<dbReference type="EMBL" id="JACHHT010000004">
    <property type="protein sequence ID" value="MBB6523663.1"/>
    <property type="molecule type" value="Genomic_DNA"/>
</dbReference>
<evidence type="ECO:0008006" key="4">
    <source>
        <dbReference type="Google" id="ProtNLM"/>
    </source>
</evidence>